<dbReference type="EMBL" id="OU015566">
    <property type="protein sequence ID" value="CAG5104715.1"/>
    <property type="molecule type" value="Genomic_DNA"/>
</dbReference>
<dbReference type="InterPro" id="IPR014044">
    <property type="entry name" value="CAP_dom"/>
</dbReference>
<organism evidence="3 4">
    <name type="scientific">Oikopleura dioica</name>
    <name type="common">Tunicate</name>
    <dbReference type="NCBI Taxonomy" id="34765"/>
    <lineage>
        <taxon>Eukaryota</taxon>
        <taxon>Metazoa</taxon>
        <taxon>Chordata</taxon>
        <taxon>Tunicata</taxon>
        <taxon>Appendicularia</taxon>
        <taxon>Copelata</taxon>
        <taxon>Oikopleuridae</taxon>
        <taxon>Oikopleura</taxon>
    </lineage>
</organism>
<feature type="region of interest" description="Disordered" evidence="1">
    <location>
        <begin position="315"/>
        <end position="341"/>
    </location>
</feature>
<dbReference type="CDD" id="cd05382">
    <property type="entry name" value="CAP_GAPR1-like"/>
    <property type="match status" value="1"/>
</dbReference>
<dbReference type="InterPro" id="IPR034113">
    <property type="entry name" value="SCP_GAPR1-like"/>
</dbReference>
<feature type="region of interest" description="Disordered" evidence="1">
    <location>
        <begin position="1"/>
        <end position="39"/>
    </location>
</feature>
<reference evidence="3 4" key="1">
    <citation type="submission" date="2021-04" db="EMBL/GenBank/DDBJ databases">
        <authorList>
            <person name="Bliznina A."/>
        </authorList>
    </citation>
    <scope>NUCLEOTIDE SEQUENCE [LARGE SCALE GENOMIC DNA]</scope>
</reference>
<evidence type="ECO:0000259" key="2">
    <source>
        <dbReference type="SMART" id="SM00198"/>
    </source>
</evidence>
<sequence length="341" mass="37689">MVDKRNKPPPKGPPPKNPGVEDEKASKDNRTSTDPLDDPMLAAAMEADPKMAEAMMARGMSKNDLTALIDALNEKYNNEIPHNETGNDLDDDKEGMGALVDSLGLNGTNENTVLGGTIVLEKPEEVPESELDTEAVIRLLRLDRDALNAGREACLLAHNEKRRRHEDTPDMASKFGDRINEGAQHWAEQLASGAQFGYQPNIPFGENIYRAALPNPVRTANAEMFVTFAQWAVEAWYNQVDNYDFAKRSRLMDESHMNTSVGSFTQVIWRESRILGVGIALSPDGRAFYVVCRYYQKGNIEEMAFRNVGALKPQYQNSSGRSSTGPPSSGPPSGKAMKSKW</sequence>
<keyword evidence="4" id="KW-1185">Reference proteome</keyword>
<evidence type="ECO:0000313" key="4">
    <source>
        <dbReference type="Proteomes" id="UP001158576"/>
    </source>
</evidence>
<dbReference type="InterPro" id="IPR001283">
    <property type="entry name" value="CRISP-related"/>
</dbReference>
<name>A0ABN7SX95_OIKDI</name>
<feature type="compositionally biased region" description="Low complexity" evidence="1">
    <location>
        <begin position="318"/>
        <end position="334"/>
    </location>
</feature>
<dbReference type="Proteomes" id="UP001158576">
    <property type="component" value="Chromosome 1"/>
</dbReference>
<protein>
    <submittedName>
        <fullName evidence="3">Oidioi.mRNA.OKI2018_I69.chr1.g1477.t1.cds</fullName>
    </submittedName>
</protein>
<proteinExistence type="predicted"/>
<evidence type="ECO:0000313" key="3">
    <source>
        <dbReference type="EMBL" id="CAG5104715.1"/>
    </source>
</evidence>
<feature type="compositionally biased region" description="Basic and acidic residues" evidence="1">
    <location>
        <begin position="19"/>
        <end position="31"/>
    </location>
</feature>
<gene>
    <name evidence="3" type="ORF">OKIOD_LOCUS10242</name>
</gene>
<dbReference type="SUPFAM" id="SSF55797">
    <property type="entry name" value="PR-1-like"/>
    <property type="match status" value="1"/>
</dbReference>
<evidence type="ECO:0000256" key="1">
    <source>
        <dbReference type="SAM" id="MobiDB-lite"/>
    </source>
</evidence>
<dbReference type="InterPro" id="IPR035940">
    <property type="entry name" value="CAP_sf"/>
</dbReference>
<accession>A0ABN7SX95</accession>
<dbReference type="PRINTS" id="PR00837">
    <property type="entry name" value="V5TPXLIKE"/>
</dbReference>
<dbReference type="PANTHER" id="PTHR10334">
    <property type="entry name" value="CYSTEINE-RICH SECRETORY PROTEIN-RELATED"/>
    <property type="match status" value="1"/>
</dbReference>
<feature type="domain" description="SCP" evidence="2">
    <location>
        <begin position="149"/>
        <end position="302"/>
    </location>
</feature>
<dbReference type="Pfam" id="PF00188">
    <property type="entry name" value="CAP"/>
    <property type="match status" value="1"/>
</dbReference>
<dbReference type="SMART" id="SM00198">
    <property type="entry name" value="SCP"/>
    <property type="match status" value="1"/>
</dbReference>
<dbReference type="Gene3D" id="3.40.33.10">
    <property type="entry name" value="CAP"/>
    <property type="match status" value="1"/>
</dbReference>